<feature type="domain" description="Calcineurin-like phosphoesterase" evidence="1">
    <location>
        <begin position="5"/>
        <end position="236"/>
    </location>
</feature>
<dbReference type="EMBL" id="BDOQ01000002">
    <property type="protein sequence ID" value="GBG12988.1"/>
    <property type="molecule type" value="Genomic_DNA"/>
</dbReference>
<gene>
    <name evidence="3" type="ORF">NMK_0526</name>
</gene>
<comment type="caution">
    <text evidence="3">The sequence shown here is derived from an EMBL/GenBank/DDBJ whole genome shotgun (WGS) entry which is preliminary data.</text>
</comment>
<dbReference type="Proteomes" id="UP000245081">
    <property type="component" value="Unassembled WGS sequence"/>
</dbReference>
<dbReference type="SUPFAM" id="SSF56300">
    <property type="entry name" value="Metallo-dependent phosphatases"/>
    <property type="match status" value="1"/>
</dbReference>
<dbReference type="RefSeq" id="WP_109014203.1">
    <property type="nucleotide sequence ID" value="NZ_BDOQ01000002.1"/>
</dbReference>
<name>A0A2R5F5T5_9PROT</name>
<dbReference type="PANTHER" id="PTHR31302">
    <property type="entry name" value="TRANSMEMBRANE PROTEIN WITH METALLOPHOSPHOESTERASE DOMAIN-RELATED"/>
    <property type="match status" value="1"/>
</dbReference>
<dbReference type="AlphaFoldDB" id="A0A2R5F5T5"/>
<dbReference type="GO" id="GO:0004527">
    <property type="term" value="F:exonuclease activity"/>
    <property type="evidence" value="ECO:0007669"/>
    <property type="project" value="UniProtKB-KW"/>
</dbReference>
<dbReference type="InterPro" id="IPR051158">
    <property type="entry name" value="Metallophosphoesterase_sf"/>
</dbReference>
<evidence type="ECO:0000259" key="1">
    <source>
        <dbReference type="Pfam" id="PF00149"/>
    </source>
</evidence>
<dbReference type="SUPFAM" id="SSF52540">
    <property type="entry name" value="P-loop containing nucleoside triphosphate hydrolases"/>
    <property type="match status" value="1"/>
</dbReference>
<dbReference type="Pfam" id="PF24406">
    <property type="entry name" value="nSTAND_NTPase4"/>
    <property type="match status" value="1"/>
</dbReference>
<feature type="domain" description="STAND NTPase 4 small alpha/beta" evidence="2">
    <location>
        <begin position="632"/>
        <end position="686"/>
    </location>
</feature>
<keyword evidence="3" id="KW-0378">Hydrolase</keyword>
<evidence type="ECO:0000313" key="4">
    <source>
        <dbReference type="Proteomes" id="UP000245081"/>
    </source>
</evidence>
<reference evidence="3 4" key="1">
    <citation type="journal article" date="2018" name="Environ. Microbiol.">
        <title>Isolation and genomic characterization of Novimethylophilus kurashikiensis gen. nov. sp. nov., a new lanthanide-dependent methylotrophic species of Methylophilaceae.</title>
        <authorList>
            <person name="Lv H."/>
            <person name="Sahin N."/>
            <person name="Tani A."/>
        </authorList>
    </citation>
    <scope>NUCLEOTIDE SEQUENCE [LARGE SCALE GENOMIC DNA]</scope>
    <source>
        <strain evidence="3 4">La2-4</strain>
    </source>
</reference>
<proteinExistence type="predicted"/>
<keyword evidence="3" id="KW-0540">Nuclease</keyword>
<dbReference type="Pfam" id="PF00149">
    <property type="entry name" value="Metallophos"/>
    <property type="match status" value="1"/>
</dbReference>
<dbReference type="OrthoDB" id="9811542at2"/>
<keyword evidence="3" id="KW-0269">Exonuclease</keyword>
<dbReference type="PANTHER" id="PTHR31302:SF0">
    <property type="entry name" value="TRANSMEMBRANE PROTEIN WITH METALLOPHOSPHOESTERASE DOMAIN"/>
    <property type="match status" value="1"/>
</dbReference>
<dbReference type="InterPro" id="IPR057123">
    <property type="entry name" value="STAND_NTPase4_dom"/>
</dbReference>
<evidence type="ECO:0000313" key="3">
    <source>
        <dbReference type="EMBL" id="GBG12988.1"/>
    </source>
</evidence>
<organism evidence="3 4">
    <name type="scientific">Novimethylophilus kurashikiensis</name>
    <dbReference type="NCBI Taxonomy" id="1825523"/>
    <lineage>
        <taxon>Bacteria</taxon>
        <taxon>Pseudomonadati</taxon>
        <taxon>Pseudomonadota</taxon>
        <taxon>Betaproteobacteria</taxon>
        <taxon>Nitrosomonadales</taxon>
        <taxon>Methylophilaceae</taxon>
        <taxon>Novimethylophilus</taxon>
    </lineage>
</organism>
<evidence type="ECO:0000259" key="2">
    <source>
        <dbReference type="Pfam" id="PF24406"/>
    </source>
</evidence>
<dbReference type="InterPro" id="IPR027417">
    <property type="entry name" value="P-loop_NTPase"/>
</dbReference>
<dbReference type="InterPro" id="IPR004843">
    <property type="entry name" value="Calcineurin-like_PHP"/>
</dbReference>
<dbReference type="InterPro" id="IPR029052">
    <property type="entry name" value="Metallo-depent_PP-like"/>
</dbReference>
<accession>A0A2R5F5T5</accession>
<dbReference type="Gene3D" id="3.60.21.10">
    <property type="match status" value="1"/>
</dbReference>
<keyword evidence="4" id="KW-1185">Reference proteome</keyword>
<sequence>MKIGILHLSDIHIRTTHDPVLGRGLQIASTTYSLLPEVECLFIVVSGDIAYGGQESEYKEAESLFNQIKASILEQSNIAVHFIMVPGNHDCNFTDNQSIRDILIEAIISEPSKALDKSVVEGCTSVQGEFVVFRNKLESEPPSFQDSRWTKYQFDVAGHQIVFDCINVAWMSRKSEAQGKLLFPVEAYQDFEKDTPHLRLAVLHHPFNWFGQSTYHTFKSFIRSISEVVFTGHEHTANYGENWDPSTNESIYIEGGVLQAGHHPDESSFNLVTIDLSQEQYRCERFSWDGARYYPTDGAESWSTYRKYVVKQRSEFEISAEFLAELNNPGANFSHPSIPKITLDDIYVFPDLRLIDDAPTKDQPEISSSVLVSPEKITSGVLIQGEEKTGKTSLLYTLFKRYQSSGVIPIIIRGKDLSKVSDKELRATIDRAIGRQYGTQAIVPFHQLPKAKKVLLLDDIDQQKAPEKNKGKALKYLLGLFGGVIATSNDLFELDELISSDVTDLVGSFQQYRLLPFGYKLRLDLVRKWANLGSEDRDPQALMAMVDKVEKLLNTIIGKNLIPSVPIYLLILMQSFEAGKQGDLQNSAFGHYYEFLILHSLTSISIKHEEVDEFINYCCQLAWFTLQKKVKELELNELKEFSKAYSEEYAYVELTSRLNQLCTAKLLIRHGESYSFCYPYVYYFFLGKYLAENLNDGEVSQLVRHYCSHLYVKDYANTILFLTHHSKSPFIYDSIKAALAGLFNDKPPIDYDGDTEMLNELVESAPSLIYHKGNAEEQRREIRELQDDIEAGSSSHSPTASQELDGDLDLPSKLNFLFKTVEILGQILKNHYGSLRNSIKEELLHELFDGPLRALREFFELIHSQKDLLVADIAAHLQRGHESASEDDCKKFARRYVFDLVGMVSTIFIYKTATSVSSEKLLDVISKVVNESDSVAYKLIEITAQLDLPNSIPFAGIDKLAKNQKNNPFVIRLMQSVVIGHLYMFKTSDADKQKLCSELGIQISRQRIIDYKTKDTKRLVNANSEQHVK</sequence>
<dbReference type="Gene3D" id="3.40.50.300">
    <property type="entry name" value="P-loop containing nucleotide triphosphate hydrolases"/>
    <property type="match status" value="1"/>
</dbReference>
<protein>
    <submittedName>
        <fullName evidence="3">DNA repair exonuclease</fullName>
    </submittedName>
</protein>